<dbReference type="GO" id="GO:0004359">
    <property type="term" value="F:glutaminase activity"/>
    <property type="evidence" value="ECO:0007669"/>
    <property type="project" value="UniProtKB-EC"/>
</dbReference>
<evidence type="ECO:0000256" key="6">
    <source>
        <dbReference type="ARBA" id="ARBA00023102"/>
    </source>
</evidence>
<dbReference type="SUPFAM" id="SSF52317">
    <property type="entry name" value="Class I glutamine amidotransferase-like"/>
    <property type="match status" value="1"/>
</dbReference>
<dbReference type="HAMAP" id="MF_00278">
    <property type="entry name" value="HisH"/>
    <property type="match status" value="1"/>
</dbReference>
<name>L0A4Y7_DEIPD</name>
<accession>L0A4Y7</accession>
<dbReference type="eggNOG" id="COG0118">
    <property type="taxonomic scope" value="Bacteria"/>
</dbReference>
<keyword evidence="4 10" id="KW-0378">Hydrolase</keyword>
<dbReference type="InterPro" id="IPR010139">
    <property type="entry name" value="Imidazole-glycPsynth_HisH"/>
</dbReference>
<dbReference type="PANTHER" id="PTHR42701:SF1">
    <property type="entry name" value="IMIDAZOLE GLYCEROL PHOSPHATE SYNTHASE SUBUNIT HISH"/>
    <property type="match status" value="1"/>
</dbReference>
<dbReference type="UniPathway" id="UPA00031">
    <property type="reaction ID" value="UER00010"/>
</dbReference>
<evidence type="ECO:0000256" key="2">
    <source>
        <dbReference type="ARBA" id="ARBA00011152"/>
    </source>
</evidence>
<evidence type="ECO:0000313" key="14">
    <source>
        <dbReference type="Proteomes" id="UP000010467"/>
    </source>
</evidence>
<dbReference type="PROSITE" id="PS51273">
    <property type="entry name" value="GATASE_TYPE_1"/>
    <property type="match status" value="1"/>
</dbReference>
<keyword evidence="7 10" id="KW-0456">Lyase</keyword>
<evidence type="ECO:0000256" key="8">
    <source>
        <dbReference type="ARBA" id="ARBA00047838"/>
    </source>
</evidence>
<feature type="active site" evidence="10 11">
    <location>
        <position position="183"/>
    </location>
</feature>
<dbReference type="InterPro" id="IPR017926">
    <property type="entry name" value="GATASE"/>
</dbReference>
<dbReference type="PANTHER" id="PTHR42701">
    <property type="entry name" value="IMIDAZOLE GLYCEROL PHOSPHATE SYNTHASE SUBUNIT HISH"/>
    <property type="match status" value="1"/>
</dbReference>
<feature type="domain" description="Glutamine amidotransferase" evidence="12">
    <location>
        <begin position="5"/>
        <end position="188"/>
    </location>
</feature>
<evidence type="ECO:0000256" key="1">
    <source>
        <dbReference type="ARBA" id="ARBA00005091"/>
    </source>
</evidence>
<dbReference type="GO" id="GO:0016829">
    <property type="term" value="F:lyase activity"/>
    <property type="evidence" value="ECO:0007669"/>
    <property type="project" value="UniProtKB-KW"/>
</dbReference>
<keyword evidence="6 10" id="KW-0368">Histidine biosynthesis</keyword>
<dbReference type="PIRSF" id="PIRSF000495">
    <property type="entry name" value="Amidotransf_hisH"/>
    <property type="match status" value="1"/>
</dbReference>
<evidence type="ECO:0000256" key="11">
    <source>
        <dbReference type="PIRSR" id="PIRSR000495-1"/>
    </source>
</evidence>
<dbReference type="HOGENOM" id="CLU_071837_2_2_0"/>
<dbReference type="EC" id="3.5.1.2" evidence="10"/>
<comment type="subcellular location">
    <subcellularLocation>
        <location evidence="10">Cytoplasm</location>
    </subcellularLocation>
</comment>
<keyword evidence="5 10" id="KW-0315">Glutamine amidotransferase</keyword>
<dbReference type="OrthoDB" id="9807137at2"/>
<evidence type="ECO:0000256" key="7">
    <source>
        <dbReference type="ARBA" id="ARBA00023239"/>
    </source>
</evidence>
<dbReference type="STRING" id="937777.Deipe_3493"/>
<organism evidence="13 14">
    <name type="scientific">Deinococcus peraridilitoris (strain DSM 19664 / LMG 22246 / CIP 109416 / KR-200)</name>
    <dbReference type="NCBI Taxonomy" id="937777"/>
    <lineage>
        <taxon>Bacteria</taxon>
        <taxon>Thermotogati</taxon>
        <taxon>Deinococcota</taxon>
        <taxon>Deinococci</taxon>
        <taxon>Deinococcales</taxon>
        <taxon>Deinococcaceae</taxon>
        <taxon>Deinococcus</taxon>
    </lineage>
</organism>
<comment type="pathway">
    <text evidence="1 10">Amino-acid biosynthesis; L-histidine biosynthesis; L-histidine from 5-phospho-alpha-D-ribose 1-diphosphate: step 5/9.</text>
</comment>
<evidence type="ECO:0000256" key="5">
    <source>
        <dbReference type="ARBA" id="ARBA00022962"/>
    </source>
</evidence>
<proteinExistence type="inferred from homology"/>
<dbReference type="RefSeq" id="WP_015237224.1">
    <property type="nucleotide sequence ID" value="NC_019793.1"/>
</dbReference>
<evidence type="ECO:0000256" key="10">
    <source>
        <dbReference type="HAMAP-Rule" id="MF_00278"/>
    </source>
</evidence>
<dbReference type="CDD" id="cd01748">
    <property type="entry name" value="GATase1_IGP_Synthase"/>
    <property type="match status" value="1"/>
</dbReference>
<evidence type="ECO:0000256" key="4">
    <source>
        <dbReference type="ARBA" id="ARBA00022801"/>
    </source>
</evidence>
<dbReference type="Gene3D" id="3.40.50.880">
    <property type="match status" value="1"/>
</dbReference>
<evidence type="ECO:0000313" key="13">
    <source>
        <dbReference type="EMBL" id="AFZ68926.1"/>
    </source>
</evidence>
<evidence type="ECO:0000256" key="3">
    <source>
        <dbReference type="ARBA" id="ARBA00022605"/>
    </source>
</evidence>
<feature type="active site" description="Nucleophile" evidence="10 11">
    <location>
        <position position="81"/>
    </location>
</feature>
<dbReference type="NCBIfam" id="TIGR01855">
    <property type="entry name" value="IMP_synth_hisH"/>
    <property type="match status" value="1"/>
</dbReference>
<keyword evidence="13" id="KW-0808">Transferase</keyword>
<dbReference type="KEGG" id="dpd:Deipe_3493"/>
<sequence>MGKTLLIDYGSGNLRSAHKALVRAGLDVELSSDPARVSHAAALVVPGQGHFRQVMEAFRSSGFEEPLREAVGRGVPLLGICVGMQLLFEGSEEAPGTPGLGLFGGIVRRYGGDVSVPQMGWNSIDRVGDSPILRDLACPAYVYFANSYYVPLDAEVEAGAISEHGVTSWSAISQGNIHATQFHPEKSGPVGLEILHGFRRHVVEAASLTR</sequence>
<dbReference type="Pfam" id="PF00117">
    <property type="entry name" value="GATase"/>
    <property type="match status" value="1"/>
</dbReference>
<dbReference type="AlphaFoldDB" id="L0A4Y7"/>
<dbReference type="GO" id="GO:0005737">
    <property type="term" value="C:cytoplasm"/>
    <property type="evidence" value="ECO:0007669"/>
    <property type="project" value="UniProtKB-SubCell"/>
</dbReference>
<comment type="catalytic activity">
    <reaction evidence="8 10">
        <text>5-[(5-phospho-1-deoxy-D-ribulos-1-ylimino)methylamino]-1-(5-phospho-beta-D-ribosyl)imidazole-4-carboxamide + L-glutamine = D-erythro-1-(imidazol-4-yl)glycerol 3-phosphate + 5-amino-1-(5-phospho-beta-D-ribosyl)imidazole-4-carboxamide + L-glutamate + H(+)</text>
        <dbReference type="Rhea" id="RHEA:24793"/>
        <dbReference type="ChEBI" id="CHEBI:15378"/>
        <dbReference type="ChEBI" id="CHEBI:29985"/>
        <dbReference type="ChEBI" id="CHEBI:58278"/>
        <dbReference type="ChEBI" id="CHEBI:58359"/>
        <dbReference type="ChEBI" id="CHEBI:58475"/>
        <dbReference type="ChEBI" id="CHEBI:58525"/>
        <dbReference type="EC" id="4.3.2.10"/>
    </reaction>
</comment>
<keyword evidence="14" id="KW-1185">Reference proteome</keyword>
<evidence type="ECO:0000259" key="12">
    <source>
        <dbReference type="Pfam" id="PF00117"/>
    </source>
</evidence>
<evidence type="ECO:0000256" key="9">
    <source>
        <dbReference type="ARBA" id="ARBA00049534"/>
    </source>
</evidence>
<protein>
    <recommendedName>
        <fullName evidence="10">Imidazole glycerol phosphate synthase subunit HisH</fullName>
        <ecNumber evidence="10">4.3.2.10</ecNumber>
    </recommendedName>
    <alternativeName>
        <fullName evidence="10">IGP synthase glutaminase subunit</fullName>
        <ecNumber evidence="10">3.5.1.2</ecNumber>
    </alternativeName>
    <alternativeName>
        <fullName evidence="10">IGP synthase subunit HisH</fullName>
    </alternativeName>
    <alternativeName>
        <fullName evidence="10">ImGP synthase subunit HisH</fullName>
        <shortName evidence="10">IGPS subunit HisH</shortName>
    </alternativeName>
</protein>
<comment type="function">
    <text evidence="10">IGPS catalyzes the conversion of PRFAR and glutamine to IGP, AICAR and glutamate. The HisH subunit catalyzes the hydrolysis of glutamine to glutamate and ammonia as part of the synthesis of IGP and AICAR. The resulting ammonia molecule is channeled to the active site of HisF.</text>
</comment>
<reference evidence="14" key="1">
    <citation type="submission" date="2012-03" db="EMBL/GenBank/DDBJ databases">
        <title>Complete sequence of chromosome of Deinococcus peraridilitoris DSM 19664.</title>
        <authorList>
            <person name="Lucas S."/>
            <person name="Copeland A."/>
            <person name="Lapidus A."/>
            <person name="Glavina del Rio T."/>
            <person name="Dalin E."/>
            <person name="Tice H."/>
            <person name="Bruce D."/>
            <person name="Goodwin L."/>
            <person name="Pitluck S."/>
            <person name="Peters L."/>
            <person name="Mikhailova N."/>
            <person name="Lu M."/>
            <person name="Kyrpides N."/>
            <person name="Mavromatis K."/>
            <person name="Ivanova N."/>
            <person name="Brettin T."/>
            <person name="Detter J.C."/>
            <person name="Han C."/>
            <person name="Larimer F."/>
            <person name="Land M."/>
            <person name="Hauser L."/>
            <person name="Markowitz V."/>
            <person name="Cheng J.-F."/>
            <person name="Hugenholtz P."/>
            <person name="Woyke T."/>
            <person name="Wu D."/>
            <person name="Pukall R."/>
            <person name="Steenblock K."/>
            <person name="Brambilla E."/>
            <person name="Klenk H.-P."/>
            <person name="Eisen J.A."/>
        </authorList>
    </citation>
    <scope>NUCLEOTIDE SEQUENCE [LARGE SCALE GENOMIC DNA]</scope>
    <source>
        <strain evidence="14">DSM 19664 / LMG 22246 / CIP 109416 / KR-200</strain>
    </source>
</reference>
<dbReference type="GO" id="GO:0000107">
    <property type="term" value="F:imidazoleglycerol-phosphate synthase activity"/>
    <property type="evidence" value="ECO:0007669"/>
    <property type="project" value="UniProtKB-UniRule"/>
</dbReference>
<dbReference type="EC" id="4.3.2.10" evidence="10"/>
<dbReference type="InterPro" id="IPR029062">
    <property type="entry name" value="Class_I_gatase-like"/>
</dbReference>
<dbReference type="PATRIC" id="fig|937777.3.peg.3504"/>
<comment type="subunit">
    <text evidence="2 10">Heterodimer of HisH and HisF.</text>
</comment>
<dbReference type="Proteomes" id="UP000010467">
    <property type="component" value="Chromosome"/>
</dbReference>
<gene>
    <name evidence="10" type="primary">hisH</name>
    <name evidence="13" type="ordered locus">Deipe_3493</name>
</gene>
<keyword evidence="3 10" id="KW-0028">Amino-acid biosynthesis</keyword>
<comment type="catalytic activity">
    <reaction evidence="9 10">
        <text>L-glutamine + H2O = L-glutamate + NH4(+)</text>
        <dbReference type="Rhea" id="RHEA:15889"/>
        <dbReference type="ChEBI" id="CHEBI:15377"/>
        <dbReference type="ChEBI" id="CHEBI:28938"/>
        <dbReference type="ChEBI" id="CHEBI:29985"/>
        <dbReference type="ChEBI" id="CHEBI:58359"/>
        <dbReference type="EC" id="3.5.1.2"/>
    </reaction>
</comment>
<feature type="active site" evidence="10 11">
    <location>
        <position position="185"/>
    </location>
</feature>
<dbReference type="GO" id="GO:0000105">
    <property type="term" value="P:L-histidine biosynthetic process"/>
    <property type="evidence" value="ECO:0007669"/>
    <property type="project" value="UniProtKB-UniRule"/>
</dbReference>
<dbReference type="EMBL" id="CP003382">
    <property type="protein sequence ID" value="AFZ68926.1"/>
    <property type="molecule type" value="Genomic_DNA"/>
</dbReference>
<keyword evidence="10" id="KW-0963">Cytoplasm</keyword>